<comment type="subcellular location">
    <subcellularLocation>
        <location evidence="1">Lysosome membrane</location>
    </subcellularLocation>
</comment>
<evidence type="ECO:0000256" key="2">
    <source>
        <dbReference type="ARBA" id="ARBA00010463"/>
    </source>
</evidence>
<dbReference type="PANTHER" id="PTHR21146">
    <property type="entry name" value="MEF2B PROTEIN"/>
    <property type="match status" value="1"/>
</dbReference>
<dbReference type="AlphaFoldDB" id="A0AAN9FM83"/>
<dbReference type="EMBL" id="JAYKXN010000006">
    <property type="protein sequence ID" value="KAK7279012.1"/>
    <property type="molecule type" value="Genomic_DNA"/>
</dbReference>
<protein>
    <submittedName>
        <fullName evidence="6">Uncharacterized protein</fullName>
    </submittedName>
</protein>
<accession>A0AAN9FM83</accession>
<keyword evidence="4" id="KW-0458">Lysosome</keyword>
<evidence type="ECO:0000256" key="1">
    <source>
        <dbReference type="ARBA" id="ARBA00004656"/>
    </source>
</evidence>
<feature type="region of interest" description="Disordered" evidence="5">
    <location>
        <begin position="245"/>
        <end position="273"/>
    </location>
</feature>
<evidence type="ECO:0000313" key="6">
    <source>
        <dbReference type="EMBL" id="KAK7279012.1"/>
    </source>
</evidence>
<gene>
    <name evidence="6" type="ORF">RJT34_24053</name>
</gene>
<comment type="similarity">
    <text evidence="2">Belongs to the BORCS8 family.</text>
</comment>
<reference evidence="6 7" key="1">
    <citation type="submission" date="2024-01" db="EMBL/GenBank/DDBJ databases">
        <title>The genomes of 5 underutilized Papilionoideae crops provide insights into root nodulation and disease resistance.</title>
        <authorList>
            <person name="Yuan L."/>
        </authorList>
    </citation>
    <scope>NUCLEOTIDE SEQUENCE [LARGE SCALE GENOMIC DNA]</scope>
    <source>
        <strain evidence="6">LY-2023</strain>
        <tissue evidence="6">Leaf</tissue>
    </source>
</reference>
<keyword evidence="3" id="KW-0472">Membrane</keyword>
<feature type="compositionally biased region" description="Polar residues" evidence="5">
    <location>
        <begin position="255"/>
        <end position="273"/>
    </location>
</feature>
<dbReference type="Proteomes" id="UP001359559">
    <property type="component" value="Unassembled WGS sequence"/>
</dbReference>
<organism evidence="6 7">
    <name type="scientific">Clitoria ternatea</name>
    <name type="common">Butterfly pea</name>
    <dbReference type="NCBI Taxonomy" id="43366"/>
    <lineage>
        <taxon>Eukaryota</taxon>
        <taxon>Viridiplantae</taxon>
        <taxon>Streptophyta</taxon>
        <taxon>Embryophyta</taxon>
        <taxon>Tracheophyta</taxon>
        <taxon>Spermatophyta</taxon>
        <taxon>Magnoliopsida</taxon>
        <taxon>eudicotyledons</taxon>
        <taxon>Gunneridae</taxon>
        <taxon>Pentapetalae</taxon>
        <taxon>rosids</taxon>
        <taxon>fabids</taxon>
        <taxon>Fabales</taxon>
        <taxon>Fabaceae</taxon>
        <taxon>Papilionoideae</taxon>
        <taxon>50 kb inversion clade</taxon>
        <taxon>NPAAA clade</taxon>
        <taxon>indigoferoid/millettioid clade</taxon>
        <taxon>Phaseoleae</taxon>
        <taxon>Clitoria</taxon>
    </lineage>
</organism>
<proteinExistence type="inferred from homology"/>
<name>A0AAN9FM83_CLITE</name>
<evidence type="ECO:0000256" key="5">
    <source>
        <dbReference type="SAM" id="MobiDB-lite"/>
    </source>
</evidence>
<comment type="caution">
    <text evidence="6">The sequence shown here is derived from an EMBL/GenBank/DDBJ whole genome shotgun (WGS) entry which is preliminary data.</text>
</comment>
<sequence length="335" mass="37590">MVNNNPGQFINQIILLAIKGSSHATNSIQAHFWIVVYDSGTIKINCNDLLQEGCINLLSQTIASDEQYFVFGKMHEFSAVDGFLEISDCLAEMIKYVANEPSVGFYFIQQHTQNAVPNVIKLKNDVTGKSHETTLRTEDLEDAVTMMKSMKECGFPIVNEMIRDIKNSLVTMTTKQPKQGLIHRSASNFQTDRTGFWGNYAVYDQEGSEKMGNYFSSVFSFSKQKTNSFKWPELDSMKSINSETEKPHAYPNVPLSDTSVNTAASSQGMEANKQPQLNLVEDESQPEVTGIGNKLLLVSEKYDDFKASKQAKLEEWLEGSNNHEDNCLTGDEKML</sequence>
<keyword evidence="7" id="KW-1185">Reference proteome</keyword>
<dbReference type="PANTHER" id="PTHR21146:SF0">
    <property type="entry name" value="BLOC-1-RELATED COMPLEX SUBUNIT 8"/>
    <property type="match status" value="1"/>
</dbReference>
<evidence type="ECO:0000256" key="3">
    <source>
        <dbReference type="ARBA" id="ARBA00023136"/>
    </source>
</evidence>
<dbReference type="GO" id="GO:0005765">
    <property type="term" value="C:lysosomal membrane"/>
    <property type="evidence" value="ECO:0007669"/>
    <property type="project" value="UniProtKB-SubCell"/>
</dbReference>
<evidence type="ECO:0000256" key="4">
    <source>
        <dbReference type="ARBA" id="ARBA00023228"/>
    </source>
</evidence>
<dbReference type="InterPro" id="IPR019320">
    <property type="entry name" value="BORCS8"/>
</dbReference>
<evidence type="ECO:0000313" key="7">
    <source>
        <dbReference type="Proteomes" id="UP001359559"/>
    </source>
</evidence>
<dbReference type="Pfam" id="PF10167">
    <property type="entry name" value="BORCS8"/>
    <property type="match status" value="1"/>
</dbReference>